<reference evidence="2 3" key="1">
    <citation type="submission" date="2015-10" db="EMBL/GenBank/DDBJ databases">
        <authorList>
            <person name="Gilbert D.G."/>
        </authorList>
    </citation>
    <scope>NUCLEOTIDE SEQUENCE [LARGE SCALE GENOMIC DNA]</scope>
    <source>
        <strain evidence="2">COMA1</strain>
    </source>
</reference>
<name>A0A0S4LE82_9BACT</name>
<organism evidence="2 3">
    <name type="scientific">Candidatus Nitrospira nitrosa</name>
    <dbReference type="NCBI Taxonomy" id="1742972"/>
    <lineage>
        <taxon>Bacteria</taxon>
        <taxon>Pseudomonadati</taxon>
        <taxon>Nitrospirota</taxon>
        <taxon>Nitrospiria</taxon>
        <taxon>Nitrospirales</taxon>
        <taxon>Nitrospiraceae</taxon>
        <taxon>Nitrospira</taxon>
    </lineage>
</organism>
<keyword evidence="3" id="KW-1185">Reference proteome</keyword>
<dbReference type="EMBL" id="CZQA01000008">
    <property type="protein sequence ID" value="CUS35907.1"/>
    <property type="molecule type" value="Genomic_DNA"/>
</dbReference>
<proteinExistence type="predicted"/>
<evidence type="ECO:0000313" key="3">
    <source>
        <dbReference type="Proteomes" id="UP000199032"/>
    </source>
</evidence>
<protein>
    <submittedName>
        <fullName evidence="2">Uncharacterized protein</fullName>
    </submittedName>
</protein>
<dbReference type="STRING" id="1742972.COMA1_20507"/>
<sequence>MQMSDTEDWKNQIQRYQRIEFSDTKTLACKLKADMANGEPMHYLCITCADKKKKTALQPNHISLDCPERKSNIQTRMPPPQKKRQVLSGGELRMS</sequence>
<feature type="region of interest" description="Disordered" evidence="1">
    <location>
        <begin position="66"/>
        <end position="95"/>
    </location>
</feature>
<gene>
    <name evidence="2" type="ORF">COMA1_20507</name>
</gene>
<accession>A0A0S4LE82</accession>
<evidence type="ECO:0000313" key="2">
    <source>
        <dbReference type="EMBL" id="CUS35907.1"/>
    </source>
</evidence>
<dbReference type="Proteomes" id="UP000199032">
    <property type="component" value="Unassembled WGS sequence"/>
</dbReference>
<dbReference type="AlphaFoldDB" id="A0A0S4LE82"/>
<evidence type="ECO:0000256" key="1">
    <source>
        <dbReference type="SAM" id="MobiDB-lite"/>
    </source>
</evidence>